<feature type="non-terminal residue" evidence="1">
    <location>
        <position position="233"/>
    </location>
</feature>
<evidence type="ECO:0000313" key="2">
    <source>
        <dbReference type="Proteomes" id="UP001055072"/>
    </source>
</evidence>
<name>A0ACB8UAW0_9APHY</name>
<gene>
    <name evidence="1" type="ORF">BDY19DRAFT_864460</name>
</gene>
<dbReference type="Proteomes" id="UP001055072">
    <property type="component" value="Unassembled WGS sequence"/>
</dbReference>
<evidence type="ECO:0000313" key="1">
    <source>
        <dbReference type="EMBL" id="KAI0091373.1"/>
    </source>
</evidence>
<keyword evidence="2" id="KW-1185">Reference proteome</keyword>
<feature type="non-terminal residue" evidence="1">
    <location>
        <position position="1"/>
    </location>
</feature>
<sequence>YQRAAGDRVIPSDLRPPPILKKTLDYFFHTLLPSAPFPATAFFIRDRSRAVRNDFTIQYETGPLAVECHERCARFHAVSMHLMVGQVDFDLSMEVAGLKNTLQSLKEFYDDRQGDFPMPHELEMHIYHRLIHIRDTKPEVLPQHNSSNPVFQLVTKFRSQVQVASPVITRKSELKVDEKAMEVFREMVVALKERSRRVMYLVACIMEGVFGQGVVDAVEEIKGDLTIQDIIDG</sequence>
<reference evidence="1" key="1">
    <citation type="journal article" date="2021" name="Environ. Microbiol.">
        <title>Gene family expansions and transcriptome signatures uncover fungal adaptations to wood decay.</title>
        <authorList>
            <person name="Hage H."/>
            <person name="Miyauchi S."/>
            <person name="Viragh M."/>
            <person name="Drula E."/>
            <person name="Min B."/>
            <person name="Chaduli D."/>
            <person name="Navarro D."/>
            <person name="Favel A."/>
            <person name="Norest M."/>
            <person name="Lesage-Meessen L."/>
            <person name="Balint B."/>
            <person name="Merenyi Z."/>
            <person name="de Eugenio L."/>
            <person name="Morin E."/>
            <person name="Martinez A.T."/>
            <person name="Baldrian P."/>
            <person name="Stursova M."/>
            <person name="Martinez M.J."/>
            <person name="Novotny C."/>
            <person name="Magnuson J.K."/>
            <person name="Spatafora J.W."/>
            <person name="Maurice S."/>
            <person name="Pangilinan J."/>
            <person name="Andreopoulos W."/>
            <person name="LaButti K."/>
            <person name="Hundley H."/>
            <person name="Na H."/>
            <person name="Kuo A."/>
            <person name="Barry K."/>
            <person name="Lipzen A."/>
            <person name="Henrissat B."/>
            <person name="Riley R."/>
            <person name="Ahrendt S."/>
            <person name="Nagy L.G."/>
            <person name="Grigoriev I.V."/>
            <person name="Martin F."/>
            <person name="Rosso M.N."/>
        </authorList>
    </citation>
    <scope>NUCLEOTIDE SEQUENCE</scope>
    <source>
        <strain evidence="1">CBS 384.51</strain>
    </source>
</reference>
<organism evidence="1 2">
    <name type="scientific">Irpex rosettiformis</name>
    <dbReference type="NCBI Taxonomy" id="378272"/>
    <lineage>
        <taxon>Eukaryota</taxon>
        <taxon>Fungi</taxon>
        <taxon>Dikarya</taxon>
        <taxon>Basidiomycota</taxon>
        <taxon>Agaricomycotina</taxon>
        <taxon>Agaricomycetes</taxon>
        <taxon>Polyporales</taxon>
        <taxon>Irpicaceae</taxon>
        <taxon>Irpex</taxon>
    </lineage>
</organism>
<protein>
    <submittedName>
        <fullName evidence="1">SAC3/GANP/Nin1/mts3/eIF-3 p25</fullName>
    </submittedName>
</protein>
<dbReference type="EMBL" id="MU274906">
    <property type="protein sequence ID" value="KAI0091373.1"/>
    <property type="molecule type" value="Genomic_DNA"/>
</dbReference>
<comment type="caution">
    <text evidence="1">The sequence shown here is derived from an EMBL/GenBank/DDBJ whole genome shotgun (WGS) entry which is preliminary data.</text>
</comment>
<proteinExistence type="predicted"/>
<accession>A0ACB8UAW0</accession>